<name>A0ACB9D0D4_CICIN</name>
<proteinExistence type="predicted"/>
<accession>A0ACB9D0D4</accession>
<gene>
    <name evidence="1" type="ORF">L2E82_30442</name>
</gene>
<evidence type="ECO:0000313" key="2">
    <source>
        <dbReference type="Proteomes" id="UP001055811"/>
    </source>
</evidence>
<dbReference type="EMBL" id="CM042013">
    <property type="protein sequence ID" value="KAI3740025.1"/>
    <property type="molecule type" value="Genomic_DNA"/>
</dbReference>
<reference evidence="2" key="1">
    <citation type="journal article" date="2022" name="Mol. Ecol. Resour.">
        <title>The genomes of chicory, endive, great burdock and yacon provide insights into Asteraceae palaeo-polyploidization history and plant inulin production.</title>
        <authorList>
            <person name="Fan W."/>
            <person name="Wang S."/>
            <person name="Wang H."/>
            <person name="Wang A."/>
            <person name="Jiang F."/>
            <person name="Liu H."/>
            <person name="Zhao H."/>
            <person name="Xu D."/>
            <person name="Zhang Y."/>
        </authorList>
    </citation>
    <scope>NUCLEOTIDE SEQUENCE [LARGE SCALE GENOMIC DNA]</scope>
    <source>
        <strain evidence="2">cv. Punajuju</strain>
    </source>
</reference>
<keyword evidence="2" id="KW-1185">Reference proteome</keyword>
<protein>
    <submittedName>
        <fullName evidence="1">Uncharacterized protein</fullName>
    </submittedName>
</protein>
<reference evidence="1 2" key="2">
    <citation type="journal article" date="2022" name="Mol. Ecol. Resour.">
        <title>The genomes of chicory, endive, great burdock and yacon provide insights into Asteraceae paleo-polyploidization history and plant inulin production.</title>
        <authorList>
            <person name="Fan W."/>
            <person name="Wang S."/>
            <person name="Wang H."/>
            <person name="Wang A."/>
            <person name="Jiang F."/>
            <person name="Liu H."/>
            <person name="Zhao H."/>
            <person name="Xu D."/>
            <person name="Zhang Y."/>
        </authorList>
    </citation>
    <scope>NUCLEOTIDE SEQUENCE [LARGE SCALE GENOMIC DNA]</scope>
    <source>
        <strain evidence="2">cv. Punajuju</strain>
        <tissue evidence="1">Leaves</tissue>
    </source>
</reference>
<comment type="caution">
    <text evidence="1">The sequence shown here is derived from an EMBL/GenBank/DDBJ whole genome shotgun (WGS) entry which is preliminary data.</text>
</comment>
<organism evidence="1 2">
    <name type="scientific">Cichorium intybus</name>
    <name type="common">Chicory</name>
    <dbReference type="NCBI Taxonomy" id="13427"/>
    <lineage>
        <taxon>Eukaryota</taxon>
        <taxon>Viridiplantae</taxon>
        <taxon>Streptophyta</taxon>
        <taxon>Embryophyta</taxon>
        <taxon>Tracheophyta</taxon>
        <taxon>Spermatophyta</taxon>
        <taxon>Magnoliopsida</taxon>
        <taxon>eudicotyledons</taxon>
        <taxon>Gunneridae</taxon>
        <taxon>Pentapetalae</taxon>
        <taxon>asterids</taxon>
        <taxon>campanulids</taxon>
        <taxon>Asterales</taxon>
        <taxon>Asteraceae</taxon>
        <taxon>Cichorioideae</taxon>
        <taxon>Cichorieae</taxon>
        <taxon>Cichoriinae</taxon>
        <taxon>Cichorium</taxon>
    </lineage>
</organism>
<evidence type="ECO:0000313" key="1">
    <source>
        <dbReference type="EMBL" id="KAI3740025.1"/>
    </source>
</evidence>
<sequence>MYILLYRWRLSTVIEVGDSNSTSNIKFTTISLASSRNRIATSSGMCVWKQIATSLGNKLQLHQLHPVCALVCFDSSFKFAFIRGDVAGSEVKDAVVLRYTCKLANTLTKWRKIGF</sequence>
<dbReference type="Proteomes" id="UP001055811">
    <property type="component" value="Linkage Group LG05"/>
</dbReference>